<feature type="compositionally biased region" description="Gly residues" evidence="1">
    <location>
        <begin position="73"/>
        <end position="84"/>
    </location>
</feature>
<feature type="region of interest" description="Disordered" evidence="1">
    <location>
        <begin position="1"/>
        <end position="107"/>
    </location>
</feature>
<evidence type="ECO:0000313" key="2">
    <source>
        <dbReference type="EMBL" id="CAA9429509.1"/>
    </source>
</evidence>
<gene>
    <name evidence="2" type="ORF">AVDCRST_MAG35-2494</name>
</gene>
<dbReference type="GO" id="GO:0004821">
    <property type="term" value="F:histidine-tRNA ligase activity"/>
    <property type="evidence" value="ECO:0007669"/>
    <property type="project" value="UniProtKB-EC"/>
</dbReference>
<keyword evidence="2" id="KW-0436">Ligase</keyword>
<feature type="non-terminal residue" evidence="2">
    <location>
        <position position="1"/>
    </location>
</feature>
<proteinExistence type="predicted"/>
<feature type="compositionally biased region" description="Basic and acidic residues" evidence="1">
    <location>
        <begin position="1"/>
        <end position="12"/>
    </location>
</feature>
<accession>A0A6J4Q072</accession>
<keyword evidence="2" id="KW-0030">Aminoacyl-tRNA synthetase</keyword>
<dbReference type="EMBL" id="CADCUY010000503">
    <property type="protein sequence ID" value="CAA9429509.1"/>
    <property type="molecule type" value="Genomic_DNA"/>
</dbReference>
<sequence>RAHRLPRDADRGGRRRGRRGPAGGLGRRRRGPARAGDPRRGLAHRGEVREADPLRRPARRPLRLVPRRRRGPRGQGHPLGGAGGRRPRDVGAAGGGPAPGGAHRRGL</sequence>
<feature type="compositionally biased region" description="Basic and acidic residues" evidence="1">
    <location>
        <begin position="36"/>
        <end position="55"/>
    </location>
</feature>
<dbReference type="AlphaFoldDB" id="A0A6J4Q072"/>
<feature type="non-terminal residue" evidence="2">
    <location>
        <position position="107"/>
    </location>
</feature>
<protein>
    <submittedName>
        <fullName evidence="2">Histidyl-tRNA synthetase</fullName>
        <ecNumber evidence="2">6.1.1.21</ecNumber>
    </submittedName>
</protein>
<evidence type="ECO:0000256" key="1">
    <source>
        <dbReference type="SAM" id="MobiDB-lite"/>
    </source>
</evidence>
<feature type="compositionally biased region" description="Basic residues" evidence="1">
    <location>
        <begin position="56"/>
        <end position="72"/>
    </location>
</feature>
<organism evidence="2">
    <name type="scientific">uncultured Quadrisphaera sp</name>
    <dbReference type="NCBI Taxonomy" id="904978"/>
    <lineage>
        <taxon>Bacteria</taxon>
        <taxon>Bacillati</taxon>
        <taxon>Actinomycetota</taxon>
        <taxon>Actinomycetes</taxon>
        <taxon>Kineosporiales</taxon>
        <taxon>Kineosporiaceae</taxon>
        <taxon>Quadrisphaera</taxon>
        <taxon>environmental samples</taxon>
    </lineage>
</organism>
<reference evidence="2" key="1">
    <citation type="submission" date="2020-02" db="EMBL/GenBank/DDBJ databases">
        <authorList>
            <person name="Meier V. D."/>
        </authorList>
    </citation>
    <scope>NUCLEOTIDE SEQUENCE</scope>
    <source>
        <strain evidence="2">AVDCRST_MAG35</strain>
    </source>
</reference>
<dbReference type="EC" id="6.1.1.21" evidence="2"/>
<name>A0A6J4Q072_9ACTN</name>